<feature type="repeat" description="ANK" evidence="2">
    <location>
        <begin position="1087"/>
        <end position="1119"/>
    </location>
</feature>
<comment type="caution">
    <text evidence="6">The sequence shown here is derived from an EMBL/GenBank/DDBJ whole genome shotgun (WGS) entry which is preliminary data.</text>
</comment>
<dbReference type="Proteomes" id="UP001220324">
    <property type="component" value="Unassembled WGS sequence"/>
</dbReference>
<dbReference type="Pfam" id="PF22939">
    <property type="entry name" value="WHD_GPIID"/>
    <property type="match status" value="1"/>
</dbReference>
<dbReference type="SUPFAM" id="SSF52540">
    <property type="entry name" value="P-loop containing nucleoside triphosphate hydrolases"/>
    <property type="match status" value="1"/>
</dbReference>
<evidence type="ECO:0000259" key="4">
    <source>
        <dbReference type="Pfam" id="PF23239"/>
    </source>
</evidence>
<dbReference type="InterPro" id="IPR002110">
    <property type="entry name" value="Ankyrin_rpt"/>
</dbReference>
<feature type="repeat" description="ANK" evidence="2">
    <location>
        <begin position="954"/>
        <end position="986"/>
    </location>
</feature>
<dbReference type="InterPro" id="IPR056884">
    <property type="entry name" value="NPHP3-like_N"/>
</dbReference>
<feature type="domain" description="GPI inositol-deacylase winged helix" evidence="3">
    <location>
        <begin position="628"/>
        <end position="717"/>
    </location>
</feature>
<evidence type="ECO:0000313" key="6">
    <source>
        <dbReference type="EMBL" id="KAJ5553175.1"/>
    </source>
</evidence>
<dbReference type="InterPro" id="IPR036770">
    <property type="entry name" value="Ankyrin_rpt-contain_sf"/>
</dbReference>
<feature type="repeat" description="ANK" evidence="2">
    <location>
        <begin position="863"/>
        <end position="890"/>
    </location>
</feature>
<dbReference type="SMART" id="SM00248">
    <property type="entry name" value="ANK"/>
    <property type="match status" value="9"/>
</dbReference>
<sequence length="1313" mass="147861">MSDRGKYTVGWICALGVEYVAAQEFLDEEHERPTSLPGKDTNDYTLGRISGHNIVIAVLPEGEYGTDSAASVATNMLSSFANVKIGLLVGIGGGVPSQRHDIRLGDVVVSAPRDGYGGVFQYDFGKSIQGQVFQTTRFLNQPPTILRTAMTGLMAQYERKGHQLDEKISGILSKNARLRIAYKRPQPESDMLFKAKILHGSAKCAITCASDPSRLILRHERTKYEDNPAIHYGLIASANQSMKDASMRDLLASEKDVICFEMEAAGLMNTFPCLVIRGICDYSDSHKNKEWQGYASMVAAAYAKDLLYRITPTDVETVPKIEESLSQECLHLFRLTSNTKDTTYGQYKDHVEARVHGTCEWFLNHYTFQKWLESDFGLLLVSADPGCGKSVLAKYLIDEGLPRSVTICYFFFKSHDQNTTRQALCALLDQLFSQKPFLIKHAMEEYKNVGQGLINSTKSLWNIMRKAVQDPGAGSITIVLDALDECIGSDFEELIRNIEVLLHDSLWGRSKLKCLLTTRPYEQIVRKFTKSRKPYPYVRIPGEEESDSISREISHVIRYRVEQLAQEIGLSDRVKSRLETRLLEIPHRTYLWIYLVFEFLTTEPFKKTPKGINSAIDSLPKDVYRAYERILSKSKKNPLVRKALCVILAASRPLKLSEMNIALNVNTTFKSTHELDLEDDKDFGLRLRSLCGLFVSVYHGKIYLFHETAREFLLASSSRTHTFLSGPTWQQSITEKSAHAVLAEVCVAYLDFLNTEVVRREFQEERGQTFDEHQFLEYSAKNWGTHCLMACININDTMVPSILRTCSPDSRSWGKWFIIYWNTKHDEPTACFTSLMISCYFGLEAIVKLLLKRGADIGFKDNKGRTSLSWAARNGHANIVKLLLEEQTNIPRAISIIPMIAGWRASRMISFILGHSSTLSLPLYALHLTAKIGYEQTFQQLLRSSQDLEEKDIQGRSPLLCAVENSGIEVADILVRAGAQVNVVNNMQQNPLHVICQKPRRKDRLALLKYFVSRGTPTSLCDVNNMTPFLYAVGNQSKDLILHLLDTGFDVNSRLHRQCWTAQVESRLVTYRINENSGRPVERELFTGLTALHFSALNGMAGTTALLLEHGANPNAADENGDTPLHLAIRCRVLGHEYNDPWITGEYAVETLNDIITDYEEEAFRIWDAIDQARYSTVQQILNSQAIDVNIANNEGEYPLHVIPFLRGQPYLACAELSALLDHGAKVSSLNFNRQTCLHLASKAGNLEAVRILIDKGCDISLLDGNGLSPVHYAVGHNHSDIIQLIFESRQEQFSQICVQCDHLGKEHVTSPY</sequence>
<evidence type="ECO:0000259" key="5">
    <source>
        <dbReference type="Pfam" id="PF24883"/>
    </source>
</evidence>
<dbReference type="Pfam" id="PF24883">
    <property type="entry name" value="NPHP3_N"/>
    <property type="match status" value="1"/>
</dbReference>
<evidence type="ECO:0000313" key="7">
    <source>
        <dbReference type="Proteomes" id="UP001220324"/>
    </source>
</evidence>
<dbReference type="EMBL" id="JAQIZZ010000002">
    <property type="protein sequence ID" value="KAJ5553175.1"/>
    <property type="molecule type" value="Genomic_DNA"/>
</dbReference>
<evidence type="ECO:0000256" key="1">
    <source>
        <dbReference type="ARBA" id="ARBA00022737"/>
    </source>
</evidence>
<dbReference type="GO" id="GO:0009116">
    <property type="term" value="P:nucleoside metabolic process"/>
    <property type="evidence" value="ECO:0007669"/>
    <property type="project" value="InterPro"/>
</dbReference>
<feature type="domain" description="Nephrocystin 3-like N-terminal" evidence="5">
    <location>
        <begin position="357"/>
        <end position="519"/>
    </location>
</feature>
<keyword evidence="2" id="KW-0040">ANK repeat</keyword>
<dbReference type="InterPro" id="IPR054471">
    <property type="entry name" value="GPIID_WHD"/>
</dbReference>
<dbReference type="PROSITE" id="PS50297">
    <property type="entry name" value="ANK_REP_REGION"/>
    <property type="match status" value="5"/>
</dbReference>
<reference evidence="6 7" key="1">
    <citation type="journal article" date="2023" name="IMA Fungus">
        <title>Comparative genomic study of the Penicillium genus elucidates a diverse pangenome and 15 lateral gene transfer events.</title>
        <authorList>
            <person name="Petersen C."/>
            <person name="Sorensen T."/>
            <person name="Nielsen M.R."/>
            <person name="Sondergaard T.E."/>
            <person name="Sorensen J.L."/>
            <person name="Fitzpatrick D.A."/>
            <person name="Frisvad J.C."/>
            <person name="Nielsen K.L."/>
        </authorList>
    </citation>
    <scope>NUCLEOTIDE SEQUENCE [LARGE SCALE GENOMIC DNA]</scope>
    <source>
        <strain evidence="6 7">IBT 35679</strain>
    </source>
</reference>
<evidence type="ECO:0000256" key="2">
    <source>
        <dbReference type="PROSITE-ProRule" id="PRU00023"/>
    </source>
</evidence>
<organism evidence="6 7">
    <name type="scientific">Penicillium frequentans</name>
    <dbReference type="NCBI Taxonomy" id="3151616"/>
    <lineage>
        <taxon>Eukaryota</taxon>
        <taxon>Fungi</taxon>
        <taxon>Dikarya</taxon>
        <taxon>Ascomycota</taxon>
        <taxon>Pezizomycotina</taxon>
        <taxon>Eurotiomycetes</taxon>
        <taxon>Eurotiomycetidae</taxon>
        <taxon>Eurotiales</taxon>
        <taxon>Aspergillaceae</taxon>
        <taxon>Penicillium</taxon>
    </lineage>
</organism>
<feature type="domain" description="DUF7069" evidence="4">
    <location>
        <begin position="549"/>
        <end position="618"/>
    </location>
</feature>
<keyword evidence="1" id="KW-0677">Repeat</keyword>
<feature type="repeat" description="ANK" evidence="2">
    <location>
        <begin position="1266"/>
        <end position="1288"/>
    </location>
</feature>
<dbReference type="SUPFAM" id="SSF48403">
    <property type="entry name" value="Ankyrin repeat"/>
    <property type="match status" value="2"/>
</dbReference>
<dbReference type="InterPro" id="IPR055497">
    <property type="entry name" value="DUF7069"/>
</dbReference>
<dbReference type="Gene3D" id="1.25.40.20">
    <property type="entry name" value="Ankyrin repeat-containing domain"/>
    <property type="match status" value="3"/>
</dbReference>
<dbReference type="Gene3D" id="3.40.50.1580">
    <property type="entry name" value="Nucleoside phosphorylase domain"/>
    <property type="match status" value="1"/>
</dbReference>
<feature type="repeat" description="ANK" evidence="2">
    <location>
        <begin position="1233"/>
        <end position="1265"/>
    </location>
</feature>
<dbReference type="InterPro" id="IPR027417">
    <property type="entry name" value="P-loop_NTPase"/>
</dbReference>
<dbReference type="Pfam" id="PF12796">
    <property type="entry name" value="Ank_2"/>
    <property type="match status" value="4"/>
</dbReference>
<dbReference type="GO" id="GO:0003824">
    <property type="term" value="F:catalytic activity"/>
    <property type="evidence" value="ECO:0007669"/>
    <property type="project" value="InterPro"/>
</dbReference>
<evidence type="ECO:0008006" key="8">
    <source>
        <dbReference type="Google" id="ProtNLM"/>
    </source>
</evidence>
<dbReference type="PANTHER" id="PTHR46082">
    <property type="entry name" value="ATP/GTP-BINDING PROTEIN-RELATED"/>
    <property type="match status" value="1"/>
</dbReference>
<dbReference type="InterPro" id="IPR035994">
    <property type="entry name" value="Nucleoside_phosphorylase_sf"/>
</dbReference>
<dbReference type="InterPro" id="IPR053137">
    <property type="entry name" value="NLR-like"/>
</dbReference>
<protein>
    <recommendedName>
        <fullName evidence="8">Nucleoside phosphorylase domain-containing protein</fullName>
    </recommendedName>
</protein>
<name>A0AAD6D691_9EURO</name>
<dbReference type="PROSITE" id="PS50088">
    <property type="entry name" value="ANK_REPEAT"/>
    <property type="match status" value="6"/>
</dbReference>
<dbReference type="Gene3D" id="3.40.50.300">
    <property type="entry name" value="P-loop containing nucleotide triphosphate hydrolases"/>
    <property type="match status" value="1"/>
</dbReference>
<accession>A0AAD6D691</accession>
<dbReference type="Pfam" id="PF23239">
    <property type="entry name" value="DUF7069"/>
    <property type="match status" value="1"/>
</dbReference>
<keyword evidence="7" id="KW-1185">Reference proteome</keyword>
<dbReference type="PANTHER" id="PTHR46082:SF11">
    <property type="entry name" value="AAA+ ATPASE DOMAIN-CONTAINING PROTEIN-RELATED"/>
    <property type="match status" value="1"/>
</dbReference>
<dbReference type="SUPFAM" id="SSF53167">
    <property type="entry name" value="Purine and uridine phosphorylases"/>
    <property type="match status" value="1"/>
</dbReference>
<feature type="repeat" description="ANK" evidence="2">
    <location>
        <begin position="830"/>
        <end position="862"/>
    </location>
</feature>
<evidence type="ECO:0000259" key="3">
    <source>
        <dbReference type="Pfam" id="PF22939"/>
    </source>
</evidence>
<proteinExistence type="predicted"/>
<gene>
    <name evidence="6" type="ORF">N7494_002553</name>
</gene>